<dbReference type="SMART" id="SM00530">
    <property type="entry name" value="HTH_XRE"/>
    <property type="match status" value="1"/>
</dbReference>
<name>A0A0P1ILD5_9RHOB</name>
<dbReference type="PANTHER" id="PTHR46797">
    <property type="entry name" value="HTH-TYPE TRANSCRIPTIONAL REGULATOR"/>
    <property type="match status" value="1"/>
</dbReference>
<evidence type="ECO:0000313" key="4">
    <source>
        <dbReference type="EMBL" id="CUK04315.1"/>
    </source>
</evidence>
<dbReference type="Proteomes" id="UP000051260">
    <property type="component" value="Unassembled WGS sequence"/>
</dbReference>
<gene>
    <name evidence="4" type="primary">puuR_2</name>
    <name evidence="4" type="ORF">RUE5091_02611</name>
</gene>
<dbReference type="CDD" id="cd02209">
    <property type="entry name" value="cupin_XRE_C"/>
    <property type="match status" value="1"/>
</dbReference>
<dbReference type="InterPro" id="IPR014710">
    <property type="entry name" value="RmlC-like_jellyroll"/>
</dbReference>
<dbReference type="InterPro" id="IPR010982">
    <property type="entry name" value="Lambda_DNA-bd_dom_sf"/>
</dbReference>
<accession>A0A0P1ILD5</accession>
<dbReference type="GO" id="GO:0003677">
    <property type="term" value="F:DNA binding"/>
    <property type="evidence" value="ECO:0007669"/>
    <property type="project" value="UniProtKB-KW"/>
</dbReference>
<evidence type="ECO:0000313" key="5">
    <source>
        <dbReference type="Proteomes" id="UP000051260"/>
    </source>
</evidence>
<reference evidence="5" key="1">
    <citation type="submission" date="2015-09" db="EMBL/GenBank/DDBJ databases">
        <authorList>
            <person name="Rodrigo-Torres L."/>
            <person name="Arahal D.R."/>
        </authorList>
    </citation>
    <scope>NUCLEOTIDE SEQUENCE [LARGE SCALE GENOMIC DNA]</scope>
    <source>
        <strain evidence="5">CECT 5091</strain>
    </source>
</reference>
<evidence type="ECO:0000256" key="1">
    <source>
        <dbReference type="ARBA" id="ARBA00023125"/>
    </source>
</evidence>
<dbReference type="PANTHER" id="PTHR46797:SF10">
    <property type="entry name" value="BLR1115 PROTEIN"/>
    <property type="match status" value="1"/>
</dbReference>
<dbReference type="SUPFAM" id="SSF51182">
    <property type="entry name" value="RmlC-like cupins"/>
    <property type="match status" value="1"/>
</dbReference>
<dbReference type="GO" id="GO:0005829">
    <property type="term" value="C:cytosol"/>
    <property type="evidence" value="ECO:0007669"/>
    <property type="project" value="TreeGrafter"/>
</dbReference>
<dbReference type="AlphaFoldDB" id="A0A0P1ILD5"/>
<dbReference type="CDD" id="cd00093">
    <property type="entry name" value="HTH_XRE"/>
    <property type="match status" value="1"/>
</dbReference>
<feature type="region of interest" description="Disordered" evidence="2">
    <location>
        <begin position="89"/>
        <end position="113"/>
    </location>
</feature>
<protein>
    <submittedName>
        <fullName evidence="4">HTH-type transcriptional regulator PuuR</fullName>
    </submittedName>
</protein>
<feature type="domain" description="HTH cro/C1-type" evidence="3">
    <location>
        <begin position="15"/>
        <end position="69"/>
    </location>
</feature>
<dbReference type="EMBL" id="CYUD01000007">
    <property type="protein sequence ID" value="CUK04315.1"/>
    <property type="molecule type" value="Genomic_DNA"/>
</dbReference>
<sequence length="186" mass="20556">MNMMDDFSNRLANRLNELRRSHGWSLDQLAEHSGISRATLSRMEKGDVSPTAETLGRLCAAYGLPMSRLLMMVEDSFDARVPFERQPEWRDPETGFTRRSVSPPATGLSGEVLEGHLPPDTVITYDTPPKPGQEHHLIMLDGALTLTVDGVAHALNGGDCLRYHLSGSTRFETAPARGARYLLVLI</sequence>
<dbReference type="GO" id="GO:0003700">
    <property type="term" value="F:DNA-binding transcription factor activity"/>
    <property type="evidence" value="ECO:0007669"/>
    <property type="project" value="TreeGrafter"/>
</dbReference>
<dbReference type="SUPFAM" id="SSF47413">
    <property type="entry name" value="lambda repressor-like DNA-binding domains"/>
    <property type="match status" value="1"/>
</dbReference>
<organism evidence="4 5">
    <name type="scientific">Ruegeria denitrificans</name>
    <dbReference type="NCBI Taxonomy" id="1715692"/>
    <lineage>
        <taxon>Bacteria</taxon>
        <taxon>Pseudomonadati</taxon>
        <taxon>Pseudomonadota</taxon>
        <taxon>Alphaproteobacteria</taxon>
        <taxon>Rhodobacterales</taxon>
        <taxon>Roseobacteraceae</taxon>
        <taxon>Ruegeria</taxon>
    </lineage>
</organism>
<dbReference type="STRING" id="1715692.RUE5091_02611"/>
<evidence type="ECO:0000256" key="2">
    <source>
        <dbReference type="SAM" id="MobiDB-lite"/>
    </source>
</evidence>
<dbReference type="InterPro" id="IPR001387">
    <property type="entry name" value="Cro/C1-type_HTH"/>
</dbReference>
<keyword evidence="5" id="KW-1185">Reference proteome</keyword>
<dbReference type="InterPro" id="IPR011051">
    <property type="entry name" value="RmlC_Cupin_sf"/>
</dbReference>
<keyword evidence="1" id="KW-0238">DNA-binding</keyword>
<proteinExistence type="predicted"/>
<dbReference type="InterPro" id="IPR050807">
    <property type="entry name" value="TransReg_Diox_bact_type"/>
</dbReference>
<dbReference type="Gene3D" id="2.60.120.10">
    <property type="entry name" value="Jelly Rolls"/>
    <property type="match status" value="1"/>
</dbReference>
<dbReference type="Pfam" id="PF13560">
    <property type="entry name" value="HTH_31"/>
    <property type="match status" value="1"/>
</dbReference>
<evidence type="ECO:0000259" key="3">
    <source>
        <dbReference type="PROSITE" id="PS50943"/>
    </source>
</evidence>
<dbReference type="PROSITE" id="PS50943">
    <property type="entry name" value="HTH_CROC1"/>
    <property type="match status" value="1"/>
</dbReference>
<dbReference type="Gene3D" id="1.10.260.40">
    <property type="entry name" value="lambda repressor-like DNA-binding domains"/>
    <property type="match status" value="1"/>
</dbReference>